<evidence type="ECO:0000313" key="2">
    <source>
        <dbReference type="EMBL" id="MDQ8194300.1"/>
    </source>
</evidence>
<dbReference type="InterPro" id="IPR013424">
    <property type="entry name" value="Ice-binding_C"/>
</dbReference>
<protein>
    <submittedName>
        <fullName evidence="2">PEP-CTERM sorting domain-containing protein</fullName>
    </submittedName>
</protein>
<organism evidence="2 3">
    <name type="scientific">Thalassobacterium sedimentorum</name>
    <dbReference type="NCBI Taxonomy" id="3041258"/>
    <lineage>
        <taxon>Bacteria</taxon>
        <taxon>Pseudomonadati</taxon>
        <taxon>Verrucomicrobiota</taxon>
        <taxon>Opitutia</taxon>
        <taxon>Puniceicoccales</taxon>
        <taxon>Coraliomargaritaceae</taxon>
        <taxon>Thalassobacterium</taxon>
    </lineage>
</organism>
<reference evidence="2 3" key="1">
    <citation type="submission" date="2023-04" db="EMBL/GenBank/DDBJ databases">
        <title>A novel bacteria isolated from coastal sediment.</title>
        <authorList>
            <person name="Liu X.-J."/>
            <person name="Du Z.-J."/>
        </authorList>
    </citation>
    <scope>NUCLEOTIDE SEQUENCE [LARGE SCALE GENOMIC DNA]</scope>
    <source>
        <strain evidence="2 3">SDUM461004</strain>
    </source>
</reference>
<dbReference type="NCBIfam" id="TIGR02595">
    <property type="entry name" value="PEP_CTERM"/>
    <property type="match status" value="1"/>
</dbReference>
<name>A0ABU1AHK8_9BACT</name>
<sequence length="258" mass="27272">MKKIIISLASIGLAASSYSQGLIAGWDFQTTNVSMNLDAGFEADVNGSADGAMLYANGTNGSTDFGTGAFFAQGRGVGNSNISGTTQGRYGFQGGVSADNETGTKSFLMRATTGNPSFSIGWDNSGYESTQLYFDYDTQTSGDYGTDFTSIVPGLFTDVFTVSAYDGTSFLGEVDVTSNSELSAGTWTFDNDAIDISLLDQVTDARLVFTINDAVTDPGNFFFDNIGLFGTTAVPEPSSYAAIFGMMALVFTAMRRRV</sequence>
<proteinExistence type="predicted"/>
<evidence type="ECO:0000256" key="1">
    <source>
        <dbReference type="SAM" id="SignalP"/>
    </source>
</evidence>
<gene>
    <name evidence="2" type="ORF">QEH59_07680</name>
</gene>
<keyword evidence="3" id="KW-1185">Reference proteome</keyword>
<dbReference type="EMBL" id="JARXIC010000010">
    <property type="protein sequence ID" value="MDQ8194300.1"/>
    <property type="molecule type" value="Genomic_DNA"/>
</dbReference>
<feature type="signal peptide" evidence="1">
    <location>
        <begin position="1"/>
        <end position="24"/>
    </location>
</feature>
<dbReference type="RefSeq" id="WP_308984780.1">
    <property type="nucleotide sequence ID" value="NZ_JARXIC010000010.1"/>
</dbReference>
<accession>A0ABU1AHK8</accession>
<dbReference type="Proteomes" id="UP001243717">
    <property type="component" value="Unassembled WGS sequence"/>
</dbReference>
<comment type="caution">
    <text evidence="2">The sequence shown here is derived from an EMBL/GenBank/DDBJ whole genome shotgun (WGS) entry which is preliminary data.</text>
</comment>
<feature type="chain" id="PRO_5045370824" evidence="1">
    <location>
        <begin position="25"/>
        <end position="258"/>
    </location>
</feature>
<evidence type="ECO:0000313" key="3">
    <source>
        <dbReference type="Proteomes" id="UP001243717"/>
    </source>
</evidence>
<keyword evidence="1" id="KW-0732">Signal</keyword>